<gene>
    <name evidence="2" type="primary">rbfA</name>
    <name evidence="3" type="ORF">TBH_C1538</name>
</gene>
<dbReference type="InterPro" id="IPR015946">
    <property type="entry name" value="KH_dom-like_a/b"/>
</dbReference>
<dbReference type="HAMAP" id="MF_00003">
    <property type="entry name" value="RbfA"/>
    <property type="match status" value="1"/>
</dbReference>
<keyword evidence="1 2" id="KW-0690">Ribosome biogenesis</keyword>
<dbReference type="InterPro" id="IPR020053">
    <property type="entry name" value="Ribosome-bd_factorA_CS"/>
</dbReference>
<comment type="subunit">
    <text evidence="2">Monomer. Binds 30S ribosomal subunits, but not 50S ribosomal subunits or 70S ribosomes.</text>
</comment>
<comment type="subcellular location">
    <subcellularLocation>
        <location evidence="2">Cytoplasm</location>
    </subcellularLocation>
</comment>
<keyword evidence="2" id="KW-0963">Cytoplasm</keyword>
<dbReference type="GO" id="GO:0030490">
    <property type="term" value="P:maturation of SSU-rRNA"/>
    <property type="evidence" value="ECO:0007669"/>
    <property type="project" value="UniProtKB-UniRule"/>
</dbReference>
<evidence type="ECO:0000313" key="4">
    <source>
        <dbReference type="Proteomes" id="UP000031631"/>
    </source>
</evidence>
<proteinExistence type="inferred from homology"/>
<dbReference type="PANTHER" id="PTHR33515">
    <property type="entry name" value="RIBOSOME-BINDING FACTOR A, CHLOROPLASTIC-RELATED"/>
    <property type="match status" value="1"/>
</dbReference>
<protein>
    <recommendedName>
        <fullName evidence="2">Ribosome-binding factor A</fullName>
    </recommendedName>
</protein>
<dbReference type="PANTHER" id="PTHR33515:SF1">
    <property type="entry name" value="RIBOSOME-BINDING FACTOR A, CHLOROPLASTIC-RELATED"/>
    <property type="match status" value="1"/>
</dbReference>
<sequence length="121" mass="13646">MKEFSRADRIGSQMQRELALLLRDAVKDPRLSEVTVQEVRVTRDLSHAKVYFTILDKSEAGFFTQLLGKAAGFLRRRLGQAMKLRTVPELKFVYDSSIEEGQRLEALIQKAVASDSGEDDG</sequence>
<dbReference type="Proteomes" id="UP000031631">
    <property type="component" value="Chromosome"/>
</dbReference>
<dbReference type="PROSITE" id="PS01319">
    <property type="entry name" value="RBFA"/>
    <property type="match status" value="1"/>
</dbReference>
<dbReference type="NCBIfam" id="TIGR00082">
    <property type="entry name" value="rbfA"/>
    <property type="match status" value="1"/>
</dbReference>
<dbReference type="SUPFAM" id="SSF89919">
    <property type="entry name" value="Ribosome-binding factor A, RbfA"/>
    <property type="match status" value="1"/>
</dbReference>
<reference evidence="3 4" key="1">
    <citation type="journal article" date="2014" name="PLoS ONE">
        <title>Physiological and genomic features of a novel sulfur-oxidizing gammaproteobacterium belonging to a previously uncultivated symbiotic lineage isolated from a hydrothermal vent.</title>
        <authorList>
            <person name="Nunoura T."/>
            <person name="Takaki Y."/>
            <person name="Kazama H."/>
            <person name="Kakuta J."/>
            <person name="Shimamura S."/>
            <person name="Makita H."/>
            <person name="Hirai M."/>
            <person name="Miyazaki M."/>
            <person name="Takai K."/>
        </authorList>
    </citation>
    <scope>NUCLEOTIDE SEQUENCE [LARGE SCALE GENOMIC DNA]</scope>
    <source>
        <strain evidence="3 4">Hiromi1</strain>
    </source>
</reference>
<dbReference type="OrthoDB" id="307788at2"/>
<evidence type="ECO:0000313" key="3">
    <source>
        <dbReference type="EMBL" id="BAO44457.1"/>
    </source>
</evidence>
<dbReference type="Gene3D" id="3.30.300.20">
    <property type="match status" value="1"/>
</dbReference>
<comment type="similarity">
    <text evidence="2">Belongs to the RbfA family.</text>
</comment>
<dbReference type="GO" id="GO:0043024">
    <property type="term" value="F:ribosomal small subunit binding"/>
    <property type="evidence" value="ECO:0007669"/>
    <property type="project" value="TreeGrafter"/>
</dbReference>
<evidence type="ECO:0000256" key="1">
    <source>
        <dbReference type="ARBA" id="ARBA00022517"/>
    </source>
</evidence>
<comment type="function">
    <text evidence="2">One of several proteins that assist in the late maturation steps of the functional core of the 30S ribosomal subunit. Associates with free 30S ribosomal subunits (but not with 30S subunits that are part of 70S ribosomes or polysomes). Required for efficient processing of 16S rRNA. May interact with the 5'-terminal helix region of 16S rRNA.</text>
</comment>
<dbReference type="Pfam" id="PF02033">
    <property type="entry name" value="RBFA"/>
    <property type="match status" value="1"/>
</dbReference>
<accession>A0A7U6GIY9</accession>
<dbReference type="InterPro" id="IPR000238">
    <property type="entry name" value="RbfA"/>
</dbReference>
<dbReference type="GO" id="GO:0005829">
    <property type="term" value="C:cytosol"/>
    <property type="evidence" value="ECO:0007669"/>
    <property type="project" value="TreeGrafter"/>
</dbReference>
<dbReference type="AlphaFoldDB" id="A0A7U6GIY9"/>
<evidence type="ECO:0000256" key="2">
    <source>
        <dbReference type="HAMAP-Rule" id="MF_00003"/>
    </source>
</evidence>
<dbReference type="RefSeq" id="WP_041067297.1">
    <property type="nucleotide sequence ID" value="NZ_AP012273.1"/>
</dbReference>
<keyword evidence="4" id="KW-1185">Reference proteome</keyword>
<name>A0A7U6GIY9_9GAMM</name>
<dbReference type="InterPro" id="IPR023799">
    <property type="entry name" value="RbfA_dom_sf"/>
</dbReference>
<dbReference type="KEGG" id="tbn:TBH_C1538"/>
<dbReference type="EMBL" id="AP012273">
    <property type="protein sequence ID" value="BAO44457.1"/>
    <property type="molecule type" value="Genomic_DNA"/>
</dbReference>
<organism evidence="3 4">
    <name type="scientific">Thiolapillus brandeum</name>
    <dbReference type="NCBI Taxonomy" id="1076588"/>
    <lineage>
        <taxon>Bacteria</taxon>
        <taxon>Pseudomonadati</taxon>
        <taxon>Pseudomonadota</taxon>
        <taxon>Gammaproteobacteria</taxon>
        <taxon>Chromatiales</taxon>
        <taxon>Sedimenticolaceae</taxon>
        <taxon>Thiolapillus</taxon>
    </lineage>
</organism>